<evidence type="ECO:0000256" key="5">
    <source>
        <dbReference type="ARBA" id="ARBA00023239"/>
    </source>
</evidence>
<dbReference type="GO" id="GO:0071555">
    <property type="term" value="P:cell wall organization"/>
    <property type="evidence" value="ECO:0007669"/>
    <property type="project" value="UniProtKB-KW"/>
</dbReference>
<keyword evidence="1 7" id="KW-1003">Cell membrane</keyword>
<keyword evidence="6 7" id="KW-0961">Cell wall biogenesis/degradation</keyword>
<dbReference type="InterPro" id="IPR003770">
    <property type="entry name" value="MLTG-like"/>
</dbReference>
<protein>
    <recommendedName>
        <fullName evidence="7">Endolytic murein transglycosylase</fullName>
        <ecNumber evidence="7">4.2.2.29</ecNumber>
    </recommendedName>
    <alternativeName>
        <fullName evidence="7">Peptidoglycan lytic transglycosylase</fullName>
    </alternativeName>
    <alternativeName>
        <fullName evidence="7">Peptidoglycan polymerization terminase</fullName>
    </alternativeName>
</protein>
<keyword evidence="8" id="KW-0175">Coiled coil</keyword>
<comment type="similarity">
    <text evidence="7">Belongs to the transglycosylase MltG family.</text>
</comment>
<dbReference type="PANTHER" id="PTHR30518">
    <property type="entry name" value="ENDOLYTIC MUREIN TRANSGLYCOSYLASE"/>
    <property type="match status" value="1"/>
</dbReference>
<dbReference type="CDD" id="cd08010">
    <property type="entry name" value="MltG_like"/>
    <property type="match status" value="1"/>
</dbReference>
<evidence type="ECO:0000256" key="7">
    <source>
        <dbReference type="HAMAP-Rule" id="MF_02065"/>
    </source>
</evidence>
<keyword evidence="4 7" id="KW-0472">Membrane</keyword>
<comment type="function">
    <text evidence="7">Functions as a peptidoglycan terminase that cleaves nascent peptidoglycan strands endolytically to terminate their elongation.</text>
</comment>
<name>A0A2A2G7U5_9BACT</name>
<evidence type="ECO:0000256" key="3">
    <source>
        <dbReference type="ARBA" id="ARBA00022989"/>
    </source>
</evidence>
<feature type="site" description="Important for catalytic activity" evidence="7">
    <location>
        <position position="229"/>
    </location>
</feature>
<comment type="catalytic activity">
    <reaction evidence="7">
        <text>a peptidoglycan chain = a peptidoglycan chain with N-acetyl-1,6-anhydromuramyl-[peptide] at the reducing end + a peptidoglycan chain with N-acetylglucosamine at the non-reducing end.</text>
        <dbReference type="EC" id="4.2.2.29"/>
    </reaction>
</comment>
<reference evidence="9 10" key="1">
    <citation type="submission" date="2017-08" db="EMBL/GenBank/DDBJ databases">
        <title>Aliifodinibius alkalisoli sp. nov., isolated from saline alkaline soil.</title>
        <authorList>
            <person name="Liu D."/>
            <person name="Zhang G."/>
        </authorList>
    </citation>
    <scope>NUCLEOTIDE SEQUENCE [LARGE SCALE GENOMIC DNA]</scope>
    <source>
        <strain evidence="9 10">WN023</strain>
    </source>
</reference>
<comment type="caution">
    <text evidence="9">The sequence shown here is derived from an EMBL/GenBank/DDBJ whole genome shotgun (WGS) entry which is preliminary data.</text>
</comment>
<evidence type="ECO:0000256" key="6">
    <source>
        <dbReference type="ARBA" id="ARBA00023316"/>
    </source>
</evidence>
<sequence>MRFILLSKQFVPVSKNEFIVGTILLLVTAFSVAGMRWATLYNGQAISSDKPAHLYLDKRTTLDELSSILVDSSYVESEEELRWAANLLGWRNFQAGHYLIDEPYEYEEFLSKLARGIQDPVSVTILPGRTKGDIVTKVANQLQFDSLTFHQTLKDSIFIAKHELDQKDVVGRLFPNTYSVYWTISPESFFKRILNEFDKAVIESEQEQMEELNRSVDEIITLASIIEWEARNREEKRTISGLYWNRLNRGMRLQADPTVNFAVGERRRLLYEDYQVDHPYNTYLYRGLPPGPITNPDLVSIRSALYPEDHDYLYMVATPKGEHAFSKTFEEHKQKSAKWRKWLQEQYRIKRNNEQKQNGN</sequence>
<dbReference type="GO" id="GO:0008932">
    <property type="term" value="F:lytic endotransglycosylase activity"/>
    <property type="evidence" value="ECO:0007669"/>
    <property type="project" value="UniProtKB-UniRule"/>
</dbReference>
<keyword evidence="3 7" id="KW-1133">Transmembrane helix</keyword>
<dbReference type="GO" id="GO:0009252">
    <property type="term" value="P:peptidoglycan biosynthetic process"/>
    <property type="evidence" value="ECO:0007669"/>
    <property type="project" value="UniProtKB-UniRule"/>
</dbReference>
<dbReference type="HAMAP" id="MF_02065">
    <property type="entry name" value="MltG"/>
    <property type="match status" value="1"/>
</dbReference>
<evidence type="ECO:0000256" key="8">
    <source>
        <dbReference type="SAM" id="Coils"/>
    </source>
</evidence>
<dbReference type="Gene3D" id="3.30.160.60">
    <property type="entry name" value="Classic Zinc Finger"/>
    <property type="match status" value="1"/>
</dbReference>
<keyword evidence="10" id="KW-1185">Reference proteome</keyword>
<evidence type="ECO:0000256" key="2">
    <source>
        <dbReference type="ARBA" id="ARBA00022692"/>
    </source>
</evidence>
<evidence type="ECO:0000313" key="9">
    <source>
        <dbReference type="EMBL" id="PAU93826.1"/>
    </source>
</evidence>
<dbReference type="PANTHER" id="PTHR30518:SF2">
    <property type="entry name" value="ENDOLYTIC MUREIN TRANSGLYCOSYLASE"/>
    <property type="match status" value="1"/>
</dbReference>
<dbReference type="EMBL" id="NSKE01000006">
    <property type="protein sequence ID" value="PAU93826.1"/>
    <property type="molecule type" value="Genomic_DNA"/>
</dbReference>
<dbReference type="Proteomes" id="UP000218831">
    <property type="component" value="Unassembled WGS sequence"/>
</dbReference>
<keyword evidence="2 7" id="KW-0812">Transmembrane</keyword>
<keyword evidence="5 7" id="KW-0456">Lyase</keyword>
<proteinExistence type="inferred from homology"/>
<accession>A0A2A2G7U5</accession>
<evidence type="ECO:0000256" key="4">
    <source>
        <dbReference type="ARBA" id="ARBA00023136"/>
    </source>
</evidence>
<evidence type="ECO:0000256" key="1">
    <source>
        <dbReference type="ARBA" id="ARBA00022475"/>
    </source>
</evidence>
<dbReference type="EC" id="4.2.2.29" evidence="7"/>
<evidence type="ECO:0000313" key="10">
    <source>
        <dbReference type="Proteomes" id="UP000218831"/>
    </source>
</evidence>
<organism evidence="9 10">
    <name type="scientific">Fodinibius salipaludis</name>
    <dbReference type="NCBI Taxonomy" id="2032627"/>
    <lineage>
        <taxon>Bacteria</taxon>
        <taxon>Pseudomonadati</taxon>
        <taxon>Balneolota</taxon>
        <taxon>Balneolia</taxon>
        <taxon>Balneolales</taxon>
        <taxon>Balneolaceae</taxon>
        <taxon>Fodinibius</taxon>
    </lineage>
</organism>
<dbReference type="Pfam" id="PF02618">
    <property type="entry name" value="YceG"/>
    <property type="match status" value="1"/>
</dbReference>
<dbReference type="NCBIfam" id="TIGR00247">
    <property type="entry name" value="endolytic transglycosylase MltG"/>
    <property type="match status" value="1"/>
</dbReference>
<gene>
    <name evidence="7" type="primary">mltG</name>
    <name evidence="9" type="ORF">CK503_09125</name>
</gene>
<feature type="coiled-coil region" evidence="8">
    <location>
        <begin position="195"/>
        <end position="222"/>
    </location>
</feature>
<dbReference type="OrthoDB" id="9814591at2"/>
<dbReference type="AlphaFoldDB" id="A0A2A2G7U5"/>
<dbReference type="GO" id="GO:0005886">
    <property type="term" value="C:plasma membrane"/>
    <property type="evidence" value="ECO:0007669"/>
    <property type="project" value="UniProtKB-UniRule"/>
</dbReference>